<dbReference type="GO" id="GO:0016491">
    <property type="term" value="F:oxidoreductase activity"/>
    <property type="evidence" value="ECO:0007669"/>
    <property type="project" value="UniProtKB-KW"/>
</dbReference>
<keyword evidence="4" id="KW-1185">Reference proteome</keyword>
<evidence type="ECO:0000256" key="1">
    <source>
        <dbReference type="ARBA" id="ARBA00023002"/>
    </source>
</evidence>
<proteinExistence type="inferred from homology"/>
<organism evidence="3 4">
    <name type="scientific">Clunio marinus</name>
    <dbReference type="NCBI Taxonomy" id="568069"/>
    <lineage>
        <taxon>Eukaryota</taxon>
        <taxon>Metazoa</taxon>
        <taxon>Ecdysozoa</taxon>
        <taxon>Arthropoda</taxon>
        <taxon>Hexapoda</taxon>
        <taxon>Insecta</taxon>
        <taxon>Pterygota</taxon>
        <taxon>Neoptera</taxon>
        <taxon>Endopterygota</taxon>
        <taxon>Diptera</taxon>
        <taxon>Nematocera</taxon>
        <taxon>Chironomoidea</taxon>
        <taxon>Chironomidae</taxon>
        <taxon>Clunio</taxon>
    </lineage>
</organism>
<dbReference type="GO" id="GO:0008202">
    <property type="term" value="P:steroid metabolic process"/>
    <property type="evidence" value="ECO:0007669"/>
    <property type="project" value="TreeGrafter"/>
</dbReference>
<accession>A0A1J1I8B0</accession>
<dbReference type="PRINTS" id="PR00080">
    <property type="entry name" value="SDRFAMILY"/>
</dbReference>
<dbReference type="AlphaFoldDB" id="A0A1J1I8B0"/>
<dbReference type="EMBL" id="CVRI01000039">
    <property type="protein sequence ID" value="CRK94649.1"/>
    <property type="molecule type" value="Genomic_DNA"/>
</dbReference>
<dbReference type="PRINTS" id="PR00081">
    <property type="entry name" value="GDHRDH"/>
</dbReference>
<dbReference type="Gene3D" id="3.40.50.720">
    <property type="entry name" value="NAD(P)-binding Rossmann-like Domain"/>
    <property type="match status" value="1"/>
</dbReference>
<dbReference type="SUPFAM" id="SSF51735">
    <property type="entry name" value="NAD(P)-binding Rossmann-fold domains"/>
    <property type="match status" value="1"/>
</dbReference>
<dbReference type="OrthoDB" id="294295at2759"/>
<dbReference type="STRING" id="568069.A0A1J1I8B0"/>
<sequence>MSLIRLGDFKAFAKFVSFQALGGITTYYLMNPRVKKEVSSNDLIVTTGCDSGLGYSIAIHCHDILKMSVVACVQHFNSKGSLKLKEMYTNSNRFHMVQLDVTKLDSVKEMKKFVSDLLEKNQNLQLKALVNNAGVMCFGETEWQTHRIITQQIEVNLLGSIRVTKEFLPLVRTHKSRIINVTSHCGLQSIPGLPIYCASKAGLKAFNDGLRLDMKKYDIDVVNFIPGSFVLQSNITSSQPAFIDEMNGEFSEEQKSFYGDYFDRYTKALKMFCGDKSPQKVDQLVLESFEEALLENPSKVLYKCEPIRYKIYHTLFKITPQFVTDWLLYKFVALPEYIPPKSQPS</sequence>
<dbReference type="InterPro" id="IPR036291">
    <property type="entry name" value="NAD(P)-bd_dom_sf"/>
</dbReference>
<dbReference type="PANTHER" id="PTHR43313:SF36">
    <property type="entry name" value="D-BETA-HYDROXYBUTYRATE DEHYDROGENASE, MITOCHONDRIAL"/>
    <property type="match status" value="1"/>
</dbReference>
<dbReference type="InterPro" id="IPR020904">
    <property type="entry name" value="Sc_DH/Rdtase_CS"/>
</dbReference>
<dbReference type="Proteomes" id="UP000183832">
    <property type="component" value="Unassembled WGS sequence"/>
</dbReference>
<keyword evidence="1" id="KW-0560">Oxidoreductase</keyword>
<gene>
    <name evidence="3" type="ORF">CLUMA_CG008149</name>
</gene>
<dbReference type="PROSITE" id="PS00061">
    <property type="entry name" value="ADH_SHORT"/>
    <property type="match status" value="1"/>
</dbReference>
<dbReference type="Pfam" id="PF00106">
    <property type="entry name" value="adh_short"/>
    <property type="match status" value="1"/>
</dbReference>
<reference evidence="3 4" key="1">
    <citation type="submission" date="2015-04" db="EMBL/GenBank/DDBJ databases">
        <authorList>
            <person name="Syromyatnikov M.Y."/>
            <person name="Popov V.N."/>
        </authorList>
    </citation>
    <scope>NUCLEOTIDE SEQUENCE [LARGE SCALE GENOMIC DNA]</scope>
</reference>
<evidence type="ECO:0000313" key="3">
    <source>
        <dbReference type="EMBL" id="CRK94649.1"/>
    </source>
</evidence>
<evidence type="ECO:0000256" key="2">
    <source>
        <dbReference type="RuleBase" id="RU000363"/>
    </source>
</evidence>
<comment type="similarity">
    <text evidence="2">Belongs to the short-chain dehydrogenases/reductases (SDR) family.</text>
</comment>
<dbReference type="PANTHER" id="PTHR43313">
    <property type="entry name" value="SHORT-CHAIN DEHYDROGENASE/REDUCTASE FAMILY 9C"/>
    <property type="match status" value="1"/>
</dbReference>
<evidence type="ECO:0000313" key="4">
    <source>
        <dbReference type="Proteomes" id="UP000183832"/>
    </source>
</evidence>
<protein>
    <submittedName>
        <fullName evidence="3">CLUMA_CG008149, isoform A</fullName>
    </submittedName>
</protein>
<name>A0A1J1I8B0_9DIPT</name>
<dbReference type="InterPro" id="IPR002347">
    <property type="entry name" value="SDR_fam"/>
</dbReference>